<accession>A0A317D0F4</accession>
<proteinExistence type="predicted"/>
<comment type="caution">
    <text evidence="2">The sequence shown here is derived from an EMBL/GenBank/DDBJ whole genome shotgun (WGS) entry which is preliminary data.</text>
</comment>
<evidence type="ECO:0000313" key="2">
    <source>
        <dbReference type="EMBL" id="PWR07640.1"/>
    </source>
</evidence>
<organism evidence="2 3">
    <name type="scientific">Micromonospora sicca</name>
    <dbReference type="NCBI Taxonomy" id="2202420"/>
    <lineage>
        <taxon>Bacteria</taxon>
        <taxon>Bacillati</taxon>
        <taxon>Actinomycetota</taxon>
        <taxon>Actinomycetes</taxon>
        <taxon>Micromonosporales</taxon>
        <taxon>Micromonosporaceae</taxon>
        <taxon>Micromonospora</taxon>
    </lineage>
</organism>
<keyword evidence="1" id="KW-0472">Membrane</keyword>
<sequence>MYGKALHDVTLTTISGEPLTATDTFAQVLELVLAAYSAVVFATLAGALGAFFLSRQRADNSQDTSDS</sequence>
<evidence type="ECO:0000313" key="3">
    <source>
        <dbReference type="Proteomes" id="UP000246050"/>
    </source>
</evidence>
<dbReference type="Proteomes" id="UP000246050">
    <property type="component" value="Unassembled WGS sequence"/>
</dbReference>
<evidence type="ECO:0000256" key="1">
    <source>
        <dbReference type="SAM" id="Phobius"/>
    </source>
</evidence>
<reference evidence="2 3" key="1">
    <citation type="submission" date="2018-05" db="EMBL/GenBank/DDBJ databases">
        <title>Micromonosporas from Atacama Desert.</title>
        <authorList>
            <person name="Carro L."/>
            <person name="Golinska P."/>
            <person name="Klenk H.-P."/>
            <person name="Goodfellow M."/>
        </authorList>
    </citation>
    <scope>NUCLEOTIDE SEQUENCE [LARGE SCALE GENOMIC DNA]</scope>
    <source>
        <strain evidence="2 3">4G51</strain>
    </source>
</reference>
<dbReference type="RefSeq" id="WP_109805566.1">
    <property type="nucleotide sequence ID" value="NZ_QGKS01000465.1"/>
</dbReference>
<name>A0A317D0F4_9ACTN</name>
<dbReference type="OrthoDB" id="3431667at2"/>
<gene>
    <name evidence="2" type="ORF">DKT69_34410</name>
</gene>
<keyword evidence="1" id="KW-0812">Transmembrane</keyword>
<dbReference type="EMBL" id="QGKS01000465">
    <property type="protein sequence ID" value="PWR07640.1"/>
    <property type="molecule type" value="Genomic_DNA"/>
</dbReference>
<protein>
    <submittedName>
        <fullName evidence="2">Uncharacterized protein</fullName>
    </submittedName>
</protein>
<dbReference type="AlphaFoldDB" id="A0A317D0F4"/>
<feature type="transmembrane region" description="Helical" evidence="1">
    <location>
        <begin position="33"/>
        <end position="53"/>
    </location>
</feature>
<keyword evidence="1" id="KW-1133">Transmembrane helix</keyword>